<evidence type="ECO:0000313" key="6">
    <source>
        <dbReference type="EnsemblMetazoa" id="BGLB016808-PA"/>
    </source>
</evidence>
<evidence type="ECO:0000256" key="3">
    <source>
        <dbReference type="ARBA" id="ARBA00022525"/>
    </source>
</evidence>
<sequence length="182" mass="21127">MLHVFCFSMFIWSVHSQIWMTQFDQHFQFVCPPGQTIRSLVSFHENHYEDRVWNFSCAAPPHGVALATCQWSGFENDFDQLLEFQCPNESIISGIESVNDNGHEDRKWSFLCCDPEGYVTHACLYTPYVNTYDNVLNYRVPNDFVLRGVDSVHDNHYEDRIFKFDICKLDPIGEIEEGAVVG</sequence>
<comment type="subcellular location">
    <subcellularLocation>
        <location evidence="1">Secreted</location>
    </subcellularLocation>
</comment>
<keyword evidence="8" id="KW-1185">Reference proteome</keyword>
<dbReference type="EnsemblMetazoa" id="BGLB016808-RA">
    <property type="protein sequence ID" value="BGLB016808-PA"/>
    <property type="gene ID" value="BGLB016808"/>
</dbReference>
<evidence type="ECO:0000313" key="7">
    <source>
        <dbReference type="Proteomes" id="UP000076420"/>
    </source>
</evidence>
<evidence type="ECO:0000313" key="9">
    <source>
        <dbReference type="RefSeq" id="XP_013066435.1"/>
    </source>
</evidence>
<dbReference type="InterPro" id="IPR026645">
    <property type="entry name" value="Dermatopontin"/>
</dbReference>
<protein>
    <submittedName>
        <fullName evidence="9">Hemagglutinin/amebocyte aggregation factor-like</fullName>
    </submittedName>
</protein>
<keyword evidence="5" id="KW-0732">Signal</keyword>
<dbReference type="RefSeq" id="XP_013066435.1">
    <property type="nucleotide sequence ID" value="XM_013210981.2"/>
</dbReference>
<dbReference type="VEuPathDB" id="VectorBase:BGLB016808"/>
<evidence type="ECO:0000256" key="1">
    <source>
        <dbReference type="ARBA" id="ARBA00004613"/>
    </source>
</evidence>
<evidence type="ECO:0000313" key="8">
    <source>
        <dbReference type="Proteomes" id="UP001165740"/>
    </source>
</evidence>
<dbReference type="Proteomes" id="UP000076420">
    <property type="component" value="Unassembled WGS sequence"/>
</dbReference>
<evidence type="ECO:0000256" key="5">
    <source>
        <dbReference type="SAM" id="SignalP"/>
    </source>
</evidence>
<feature type="chain" id="PRO_5044573220" evidence="5">
    <location>
        <begin position="17"/>
        <end position="182"/>
    </location>
</feature>
<dbReference type="OrthoDB" id="5975249at2759"/>
<reference evidence="9" key="2">
    <citation type="submission" date="2025-04" db="UniProtKB">
        <authorList>
            <consortium name="RefSeq"/>
        </authorList>
    </citation>
    <scope>IDENTIFICATION</scope>
</reference>
<dbReference type="PANTHER" id="PTHR15040">
    <property type="entry name" value="DERMATOPONTIN-RELATED"/>
    <property type="match status" value="1"/>
</dbReference>
<dbReference type="AlphaFoldDB" id="A0A2C9K9R8"/>
<dbReference type="GO" id="GO:0005615">
    <property type="term" value="C:extracellular space"/>
    <property type="evidence" value="ECO:0007669"/>
    <property type="project" value="TreeGrafter"/>
</dbReference>
<reference evidence="6" key="1">
    <citation type="submission" date="2020-05" db="UniProtKB">
        <authorList>
            <consortium name="EnsemblMetazoa"/>
        </authorList>
    </citation>
    <scope>IDENTIFICATION</scope>
    <source>
        <strain evidence="6">BB02</strain>
    </source>
</reference>
<dbReference type="Pfam" id="PF14704">
    <property type="entry name" value="DERM"/>
    <property type="match status" value="1"/>
</dbReference>
<dbReference type="Proteomes" id="UP001165740">
    <property type="component" value="Chromosome 7"/>
</dbReference>
<comment type="similarity">
    <text evidence="2">Belongs to the dermatopontin family.</text>
</comment>
<dbReference type="PANTHER" id="PTHR15040:SF1">
    <property type="entry name" value="DERMATOPONTIN-LIKE ISOFORM X1"/>
    <property type="match status" value="1"/>
</dbReference>
<dbReference type="OMA" id="RSAHCNT"/>
<name>A0A2C9K9R8_BIOGL</name>
<feature type="signal peptide" evidence="5">
    <location>
        <begin position="1"/>
        <end position="16"/>
    </location>
</feature>
<keyword evidence="4" id="KW-1015">Disulfide bond</keyword>
<keyword evidence="3" id="KW-0964">Secreted</keyword>
<organism evidence="6 7">
    <name type="scientific">Biomphalaria glabrata</name>
    <name type="common">Bloodfluke planorb</name>
    <name type="synonym">Freshwater snail</name>
    <dbReference type="NCBI Taxonomy" id="6526"/>
    <lineage>
        <taxon>Eukaryota</taxon>
        <taxon>Metazoa</taxon>
        <taxon>Spiralia</taxon>
        <taxon>Lophotrochozoa</taxon>
        <taxon>Mollusca</taxon>
        <taxon>Gastropoda</taxon>
        <taxon>Heterobranchia</taxon>
        <taxon>Euthyneura</taxon>
        <taxon>Panpulmonata</taxon>
        <taxon>Hygrophila</taxon>
        <taxon>Lymnaeoidea</taxon>
        <taxon>Planorbidae</taxon>
        <taxon>Biomphalaria</taxon>
    </lineage>
</organism>
<accession>A0A2C9K9R8</accession>
<dbReference type="GO" id="GO:0031012">
    <property type="term" value="C:extracellular matrix"/>
    <property type="evidence" value="ECO:0007669"/>
    <property type="project" value="TreeGrafter"/>
</dbReference>
<dbReference type="GeneID" id="106054892"/>
<gene>
    <name evidence="6" type="primary">106054892</name>
    <name evidence="9" type="synonym">LOC106054892</name>
</gene>
<proteinExistence type="inferred from homology"/>
<evidence type="ECO:0000256" key="4">
    <source>
        <dbReference type="ARBA" id="ARBA00023157"/>
    </source>
</evidence>
<dbReference type="GO" id="GO:0030199">
    <property type="term" value="P:collagen fibril organization"/>
    <property type="evidence" value="ECO:0007669"/>
    <property type="project" value="TreeGrafter"/>
</dbReference>
<dbReference type="VEuPathDB" id="VectorBase:BGLAX_049497"/>
<evidence type="ECO:0000256" key="2">
    <source>
        <dbReference type="ARBA" id="ARBA00008712"/>
    </source>
</evidence>